<dbReference type="GO" id="GO:0008270">
    <property type="term" value="F:zinc ion binding"/>
    <property type="evidence" value="ECO:0007669"/>
    <property type="project" value="UniProtKB-KW"/>
</dbReference>
<accession>A0A0N5CQ96</accession>
<protein>
    <submittedName>
        <fullName evidence="5">C3H1-type domain-containing protein</fullName>
    </submittedName>
</protein>
<sequence length="322" mass="36399">MPPDDPLGRYGPKLAQFLTKGNTPLHAQLCPYARKCTYGNKCKFYHPERPNGIHVSVTERLMREKQRKELLPVYDSQMKSTASESSIYPTIMRTQNLNLPMLDAAKKTSDNRKLMQNIVINSPRERSRQMPLHPHLALSVHQNTPLSRNWPLLSQNHHPSLVVSNSAPSPSLRLHSNPYHSSNSFPQPLCLPFTYNGLRYHNGNEPHQEIGSNALLSPHCFVPNSPAGSNNMCGKNNTISSQPQIPFIPAWNKSKLNSAKSLRTNQNNPSVINDRNQLQNILCQLFPKRIVLTVMDAFPDENDPRELCPRIIAQLRGSINNE</sequence>
<evidence type="ECO:0000313" key="3">
    <source>
        <dbReference type="EMBL" id="VDM98329.1"/>
    </source>
</evidence>
<keyword evidence="4" id="KW-1185">Reference proteome</keyword>
<evidence type="ECO:0000259" key="2">
    <source>
        <dbReference type="PROSITE" id="PS50103"/>
    </source>
</evidence>
<dbReference type="GO" id="GO:0003729">
    <property type="term" value="F:mRNA binding"/>
    <property type="evidence" value="ECO:0007669"/>
    <property type="project" value="TreeGrafter"/>
</dbReference>
<keyword evidence="1" id="KW-0479">Metal-binding</keyword>
<dbReference type="EMBL" id="UYYF01000482">
    <property type="protein sequence ID" value="VDM98329.1"/>
    <property type="molecule type" value="Genomic_DNA"/>
</dbReference>
<dbReference type="PANTHER" id="PTHR12876:SF35">
    <property type="entry name" value="LD08718P-RELATED"/>
    <property type="match status" value="1"/>
</dbReference>
<gene>
    <name evidence="3" type="ORF">TCLT_LOCUS2397</name>
</gene>
<name>A0A0N5CQ96_THECL</name>
<dbReference type="OrthoDB" id="392925at2759"/>
<dbReference type="InterPro" id="IPR000571">
    <property type="entry name" value="Znf_CCCH"/>
</dbReference>
<feature type="zinc finger region" description="C3H1-type" evidence="1">
    <location>
        <begin position="24"/>
        <end position="49"/>
    </location>
</feature>
<organism evidence="5">
    <name type="scientific">Thelazia callipaeda</name>
    <name type="common">Oriental eyeworm</name>
    <name type="synonym">Parasitic nematode</name>
    <dbReference type="NCBI Taxonomy" id="103827"/>
    <lineage>
        <taxon>Eukaryota</taxon>
        <taxon>Metazoa</taxon>
        <taxon>Ecdysozoa</taxon>
        <taxon>Nematoda</taxon>
        <taxon>Chromadorea</taxon>
        <taxon>Rhabditida</taxon>
        <taxon>Spirurina</taxon>
        <taxon>Spiruromorpha</taxon>
        <taxon>Thelazioidea</taxon>
        <taxon>Thelaziidae</taxon>
        <taxon>Thelazia</taxon>
    </lineage>
</organism>
<dbReference type="STRING" id="103827.A0A0N5CQ96"/>
<keyword evidence="1" id="KW-0863">Zinc-finger</keyword>
<dbReference type="WBParaSite" id="TCLT_0000239601-mRNA-1">
    <property type="protein sequence ID" value="TCLT_0000239601-mRNA-1"/>
    <property type="gene ID" value="TCLT_0000239601"/>
</dbReference>
<evidence type="ECO:0000256" key="1">
    <source>
        <dbReference type="PROSITE-ProRule" id="PRU00723"/>
    </source>
</evidence>
<proteinExistence type="predicted"/>
<reference evidence="5" key="1">
    <citation type="submission" date="2017-02" db="UniProtKB">
        <authorList>
            <consortium name="WormBaseParasite"/>
        </authorList>
    </citation>
    <scope>IDENTIFICATION</scope>
</reference>
<feature type="domain" description="C3H1-type" evidence="2">
    <location>
        <begin position="24"/>
        <end position="49"/>
    </location>
</feature>
<dbReference type="InterPro" id="IPR051101">
    <property type="entry name" value="ZC3H12/N4BP1_RNase_Reg"/>
</dbReference>
<dbReference type="PANTHER" id="PTHR12876">
    <property type="entry name" value="N4BP1-RELATED"/>
    <property type="match status" value="1"/>
</dbReference>
<dbReference type="AlphaFoldDB" id="A0A0N5CQ96"/>
<dbReference type="GO" id="GO:0005634">
    <property type="term" value="C:nucleus"/>
    <property type="evidence" value="ECO:0007669"/>
    <property type="project" value="TreeGrafter"/>
</dbReference>
<keyword evidence="1" id="KW-0862">Zinc</keyword>
<dbReference type="Proteomes" id="UP000276776">
    <property type="component" value="Unassembled WGS sequence"/>
</dbReference>
<reference evidence="3 4" key="2">
    <citation type="submission" date="2018-11" db="EMBL/GenBank/DDBJ databases">
        <authorList>
            <consortium name="Pathogen Informatics"/>
        </authorList>
    </citation>
    <scope>NUCLEOTIDE SEQUENCE [LARGE SCALE GENOMIC DNA]</scope>
</reference>
<evidence type="ECO:0000313" key="5">
    <source>
        <dbReference type="WBParaSite" id="TCLT_0000239601-mRNA-1"/>
    </source>
</evidence>
<evidence type="ECO:0000313" key="4">
    <source>
        <dbReference type="Proteomes" id="UP000276776"/>
    </source>
</evidence>
<dbReference type="GO" id="GO:0036464">
    <property type="term" value="C:cytoplasmic ribonucleoprotein granule"/>
    <property type="evidence" value="ECO:0007669"/>
    <property type="project" value="TreeGrafter"/>
</dbReference>
<dbReference type="GO" id="GO:0004521">
    <property type="term" value="F:RNA endonuclease activity"/>
    <property type="evidence" value="ECO:0007669"/>
    <property type="project" value="TreeGrafter"/>
</dbReference>
<dbReference type="PROSITE" id="PS50103">
    <property type="entry name" value="ZF_C3H1"/>
    <property type="match status" value="1"/>
</dbReference>